<dbReference type="OrthoDB" id="111258at2157"/>
<dbReference type="InterPro" id="IPR046919">
    <property type="entry name" value="ABC-3C_CTD10"/>
</dbReference>
<evidence type="ECO:0000256" key="1">
    <source>
        <dbReference type="SAM" id="Coils"/>
    </source>
</evidence>
<comment type="caution">
    <text evidence="4">The sequence shown here is derived from an EMBL/GenBank/DDBJ whole genome shotgun (WGS) entry which is preliminary data.</text>
</comment>
<feature type="domain" description="ABC-three component systems C-terminal" evidence="3">
    <location>
        <begin position="289"/>
        <end position="386"/>
    </location>
</feature>
<dbReference type="Pfam" id="PF10088">
    <property type="entry name" value="DUF2326"/>
    <property type="match status" value="1"/>
</dbReference>
<dbReference type="AlphaFoldDB" id="A0A483CSL2"/>
<evidence type="ECO:0000259" key="2">
    <source>
        <dbReference type="Pfam" id="PF10088"/>
    </source>
</evidence>
<sequence length="587" mass="67007">MIHSVSANQPSFHTVNFTTGLNVILAERSEASTEKDTRNGLGKSTLIEIIDFCLGSRARKGKGLVIEPLEQWAFTLELTLGGNRVKVTRAVTEHNRIVVEGSTKGWIEQPDRDVKSGEMIYTVERWRKILGWALFSIPMSTGSVKYKPSFRSLVSYMVRRGPSAYLSPFQHTARQQTWDVQLHTAYLLGMNWEYPSRLKSLKDREEGVKAIETAIKTGAMEGAIGTVGELETQRIQLEQQTTSAKQALDTFKVHPQYESVQQDADRFTQEIHDLANRNVTYRRRLSRYQESIKEEKPPAGMSLERLYEESGLLFPDAVKRSLDDVRVFHQRVVSNRRDFLETEITRIQKVISEREEQIKELTDQRAEVLEVLQTHGALQEITKLQERYVELRGSLDRVQTRLREMKNLTATKREVKAAKAELVQTAEQDHEQRVGVWSEAVRLFNEHSQALYKSPGRLVIDVGEKGYEYQVEIERSGSEGIGKMKIFCFDLAVLQVQMQIPHGIDFLIHDTLMYDSVDGRQRALAFERAHEVTTSLGGQYICTINSDMVPIEDFSKGFDFQQHVQLTLSDATPSDSLLGIHFERPGK</sequence>
<dbReference type="RefSeq" id="WP_130647153.1">
    <property type="nucleotide sequence ID" value="NZ_PGCL01000003.1"/>
</dbReference>
<reference evidence="4 5" key="1">
    <citation type="submission" date="2017-11" db="EMBL/GenBank/DDBJ databases">
        <title>Isolation and Characterization of Methanofollis Species from Methane Seep Offshore SW Taiwan.</title>
        <authorList>
            <person name="Teng N.-H."/>
            <person name="Lai M.-C."/>
            <person name="Chen S.-C."/>
        </authorList>
    </citation>
    <scope>NUCLEOTIDE SEQUENCE [LARGE SCALE GENOMIC DNA]</scope>
    <source>
        <strain evidence="4 5">FWC-SCC2</strain>
    </source>
</reference>
<accession>A0A483CSL2</accession>
<gene>
    <name evidence="4" type="ORF">CUJ86_08615</name>
</gene>
<dbReference type="InterPro" id="IPR027417">
    <property type="entry name" value="P-loop_NTPase"/>
</dbReference>
<organism evidence="4 5">
    <name type="scientific">Methanofollis fontis</name>
    <dbReference type="NCBI Taxonomy" id="2052832"/>
    <lineage>
        <taxon>Archaea</taxon>
        <taxon>Methanobacteriati</taxon>
        <taxon>Methanobacteriota</taxon>
        <taxon>Stenosarchaea group</taxon>
        <taxon>Methanomicrobia</taxon>
        <taxon>Methanomicrobiales</taxon>
        <taxon>Methanomicrobiaceae</taxon>
        <taxon>Methanofollis</taxon>
    </lineage>
</organism>
<dbReference type="Proteomes" id="UP000292580">
    <property type="component" value="Unassembled WGS sequence"/>
</dbReference>
<name>A0A483CSL2_9EURY</name>
<feature type="domain" description="DUF2326" evidence="2">
    <location>
        <begin position="448"/>
        <end position="582"/>
    </location>
</feature>
<dbReference type="InterPro" id="IPR018760">
    <property type="entry name" value="DUF2326"/>
</dbReference>
<keyword evidence="1" id="KW-0175">Coiled coil</keyword>
<dbReference type="Gene3D" id="3.40.50.300">
    <property type="entry name" value="P-loop containing nucleotide triphosphate hydrolases"/>
    <property type="match status" value="1"/>
</dbReference>
<keyword evidence="5" id="KW-1185">Reference proteome</keyword>
<feature type="coiled-coil region" evidence="1">
    <location>
        <begin position="337"/>
        <end position="428"/>
    </location>
</feature>
<protein>
    <submittedName>
        <fullName evidence="4">DUF2326 domain-containing protein</fullName>
    </submittedName>
</protein>
<dbReference type="Pfam" id="PF20275">
    <property type="entry name" value="CTD10"/>
    <property type="match status" value="1"/>
</dbReference>
<dbReference type="EMBL" id="PGCL01000003">
    <property type="protein sequence ID" value="TAJ44085.1"/>
    <property type="molecule type" value="Genomic_DNA"/>
</dbReference>
<proteinExistence type="predicted"/>
<evidence type="ECO:0000313" key="4">
    <source>
        <dbReference type="EMBL" id="TAJ44085.1"/>
    </source>
</evidence>
<evidence type="ECO:0000313" key="5">
    <source>
        <dbReference type="Proteomes" id="UP000292580"/>
    </source>
</evidence>
<evidence type="ECO:0000259" key="3">
    <source>
        <dbReference type="Pfam" id="PF20275"/>
    </source>
</evidence>